<dbReference type="Proteomes" id="UP000199689">
    <property type="component" value="Unassembled WGS sequence"/>
</dbReference>
<proteinExistence type="predicted"/>
<feature type="compositionally biased region" description="Basic and acidic residues" evidence="1">
    <location>
        <begin position="127"/>
        <end position="150"/>
    </location>
</feature>
<dbReference type="RefSeq" id="WP_091363797.1">
    <property type="nucleotide sequence ID" value="NZ_FMXA01000007.1"/>
</dbReference>
<accession>A0A1G5VI70</accession>
<evidence type="ECO:0008006" key="4">
    <source>
        <dbReference type="Google" id="ProtNLM"/>
    </source>
</evidence>
<dbReference type="OrthoDB" id="7365718at2"/>
<sequence length="270" mass="31029">MEGYIRLWRSLADSPVWTCSTANQKVVLITILLHVRWDSILWDVLGKEFTIGPGEMFTSIRKLADMAGVTQRVVRTALDRFESVNFLTRKVTHQGMLISVVNWGKYQGLRGSGDTPSDTKKTRRGHTHDTPKPKKDTTIRKKVPQESKEGKKVRNIYSEISTFAGSNDELKTALTDWADMRKKLRKPLTERALNLNLKKLHEMTNGNERMMIEIVNQSVMNSWQGFFPVKKQAAFTSKMEETAKMFEEINRRRGIDDSEPEDFNAADFPF</sequence>
<evidence type="ECO:0000313" key="3">
    <source>
        <dbReference type="Proteomes" id="UP000199689"/>
    </source>
</evidence>
<dbReference type="AlphaFoldDB" id="A0A1G5VI70"/>
<feature type="region of interest" description="Disordered" evidence="1">
    <location>
        <begin position="109"/>
        <end position="150"/>
    </location>
</feature>
<reference evidence="2 3" key="1">
    <citation type="submission" date="2016-10" db="EMBL/GenBank/DDBJ databases">
        <authorList>
            <person name="de Groot N.N."/>
        </authorList>
    </citation>
    <scope>NUCLEOTIDE SEQUENCE [LARGE SCALE GENOMIC DNA]</scope>
    <source>
        <strain evidence="2 3">DSM 15230</strain>
    </source>
</reference>
<evidence type="ECO:0000313" key="2">
    <source>
        <dbReference type="EMBL" id="SDA45378.1"/>
    </source>
</evidence>
<organism evidence="2 3">
    <name type="scientific">Allisonella histaminiformans</name>
    <dbReference type="NCBI Taxonomy" id="209880"/>
    <lineage>
        <taxon>Bacteria</taxon>
        <taxon>Bacillati</taxon>
        <taxon>Bacillota</taxon>
        <taxon>Negativicutes</taxon>
        <taxon>Veillonellales</taxon>
        <taxon>Veillonellaceae</taxon>
        <taxon>Allisonella</taxon>
    </lineage>
</organism>
<keyword evidence="3" id="KW-1185">Reference proteome</keyword>
<gene>
    <name evidence="2" type="ORF">SAMN02910343_00642</name>
</gene>
<dbReference type="EMBL" id="FMXA01000007">
    <property type="protein sequence ID" value="SDA45378.1"/>
    <property type="molecule type" value="Genomic_DNA"/>
</dbReference>
<dbReference type="STRING" id="209880.SAMN02910343_00642"/>
<protein>
    <recommendedName>
        <fullName evidence="4">Phage replication protein O</fullName>
    </recommendedName>
</protein>
<dbReference type="GeneID" id="87755678"/>
<name>A0A1G5VI70_9FIRM</name>
<evidence type="ECO:0000256" key="1">
    <source>
        <dbReference type="SAM" id="MobiDB-lite"/>
    </source>
</evidence>